<proteinExistence type="predicted"/>
<comment type="caution">
    <text evidence="1">The sequence shown here is derived from an EMBL/GenBank/DDBJ whole genome shotgun (WGS) entry which is preliminary data.</text>
</comment>
<name>A0ABT0GNB0_9HYPH</name>
<evidence type="ECO:0000313" key="1">
    <source>
        <dbReference type="EMBL" id="MCK7610910.1"/>
    </source>
</evidence>
<reference evidence="1" key="1">
    <citation type="submission" date="2022-04" db="EMBL/GenBank/DDBJ databases">
        <title>Roseibium sp. CAU 1639 isolated from mud.</title>
        <authorList>
            <person name="Kim W."/>
        </authorList>
    </citation>
    <scope>NUCLEOTIDE SEQUENCE</scope>
    <source>
        <strain evidence="1">CAU 1639</strain>
    </source>
</reference>
<dbReference type="SUPFAM" id="SSF109854">
    <property type="entry name" value="DinB/YfiT-like putative metalloenzymes"/>
    <property type="match status" value="1"/>
</dbReference>
<gene>
    <name evidence="1" type="ORF">M0H32_01950</name>
</gene>
<evidence type="ECO:0000313" key="2">
    <source>
        <dbReference type="Proteomes" id="UP001431221"/>
    </source>
</evidence>
<dbReference type="EMBL" id="JALNMJ010000001">
    <property type="protein sequence ID" value="MCK7610910.1"/>
    <property type="molecule type" value="Genomic_DNA"/>
</dbReference>
<dbReference type="PANTHER" id="PTHR40658:SF4">
    <property type="entry name" value="HYPOTHETICAL CYTOSOLIC PROTEIN"/>
    <property type="match status" value="1"/>
</dbReference>
<protein>
    <submittedName>
        <fullName evidence="1">ClbS/DfsB family four-helix bundle protein</fullName>
    </submittedName>
</protein>
<keyword evidence="2" id="KW-1185">Reference proteome</keyword>
<dbReference type="InterPro" id="IPR012550">
    <property type="entry name" value="DUF1706"/>
</dbReference>
<dbReference type="Pfam" id="PF08020">
    <property type="entry name" value="DUF1706"/>
    <property type="match status" value="1"/>
</dbReference>
<accession>A0ABT0GNB0</accession>
<sequence length="172" mass="19798">MPAKTKKELLALADKEFDKLQRLLDDMPAMLRLEKDADETSPKDIVGHRAHWIQLFLGWYHDGRDGKEVFFPAKGYKWNELKRYNAELRQKQSSLSWPSARSLLETGHAELLALLESLEDEDLYAGPMKGANNDWTAGRWAEAAGPSHYRSAVKYLRQRIRTFQAERPENAA</sequence>
<dbReference type="Gene3D" id="1.20.120.450">
    <property type="entry name" value="dinb family like domain"/>
    <property type="match status" value="1"/>
</dbReference>
<dbReference type="RefSeq" id="WP_248150009.1">
    <property type="nucleotide sequence ID" value="NZ_JALNMJ010000001.1"/>
</dbReference>
<dbReference type="Proteomes" id="UP001431221">
    <property type="component" value="Unassembled WGS sequence"/>
</dbReference>
<dbReference type="PANTHER" id="PTHR40658">
    <property type="match status" value="1"/>
</dbReference>
<organism evidence="1 2">
    <name type="scientific">Roseibium sediminicola</name>
    <dbReference type="NCBI Taxonomy" id="2933272"/>
    <lineage>
        <taxon>Bacteria</taxon>
        <taxon>Pseudomonadati</taxon>
        <taxon>Pseudomonadota</taxon>
        <taxon>Alphaproteobacteria</taxon>
        <taxon>Hyphomicrobiales</taxon>
        <taxon>Stappiaceae</taxon>
        <taxon>Roseibium</taxon>
    </lineage>
</organism>
<dbReference type="InterPro" id="IPR034660">
    <property type="entry name" value="DinB/YfiT-like"/>
</dbReference>